<evidence type="ECO:0000256" key="1">
    <source>
        <dbReference type="ARBA" id="ARBA00007406"/>
    </source>
</evidence>
<evidence type="ECO:0000256" key="3">
    <source>
        <dbReference type="PIRSR" id="PIRSR000149-1"/>
    </source>
</evidence>
<feature type="site" description="Activates thiol group during catalysis" evidence="6">
    <location>
        <position position="181"/>
    </location>
</feature>
<comment type="caution">
    <text evidence="9">The sequence shown here is derived from an EMBL/GenBank/DDBJ whole genome shotgun (WGS) entry which is preliminary data.</text>
</comment>
<dbReference type="PIRSF" id="PIRSF000149">
    <property type="entry name" value="GAP_DH"/>
    <property type="match status" value="1"/>
</dbReference>
<feature type="domain" description="Glyceraldehyde 3-phosphate dehydrogenase NAD(P) binding" evidence="8">
    <location>
        <begin position="3"/>
        <end position="154"/>
    </location>
</feature>
<feature type="binding site" evidence="4">
    <location>
        <begin position="212"/>
        <end position="213"/>
    </location>
    <ligand>
        <name>D-glyceraldehyde 3-phosphate</name>
        <dbReference type="ChEBI" id="CHEBI:59776"/>
    </ligand>
</feature>
<dbReference type="SUPFAM" id="SSF51735">
    <property type="entry name" value="NAD(P)-binding Rossmann-fold domains"/>
    <property type="match status" value="1"/>
</dbReference>
<feature type="binding site" evidence="4">
    <location>
        <position position="184"/>
    </location>
    <ligand>
        <name>D-glyceraldehyde 3-phosphate</name>
        <dbReference type="ChEBI" id="CHEBI:59776"/>
    </ligand>
</feature>
<feature type="binding site" evidence="4">
    <location>
        <position position="235"/>
    </location>
    <ligand>
        <name>D-glyceraldehyde 3-phosphate</name>
        <dbReference type="ChEBI" id="CHEBI:59776"/>
    </ligand>
</feature>
<dbReference type="GO" id="GO:0006006">
    <property type="term" value="P:glucose metabolic process"/>
    <property type="evidence" value="ECO:0007669"/>
    <property type="project" value="InterPro"/>
</dbReference>
<accession>A0A832I3S3</accession>
<dbReference type="Gene3D" id="3.40.50.720">
    <property type="entry name" value="NAD(P)-binding Rossmann-like Domain"/>
    <property type="match status" value="1"/>
</dbReference>
<evidence type="ECO:0000256" key="2">
    <source>
        <dbReference type="ARBA" id="ARBA00023002"/>
    </source>
</evidence>
<comment type="similarity">
    <text evidence="1 7">Belongs to the glyceraldehyde-3-phosphate dehydrogenase family.</text>
</comment>
<dbReference type="InterPro" id="IPR020829">
    <property type="entry name" value="GlycerAld_3-P_DH_cat"/>
</dbReference>
<dbReference type="CDD" id="cd05214">
    <property type="entry name" value="GAPDH_I_N"/>
    <property type="match status" value="1"/>
</dbReference>
<keyword evidence="5" id="KW-0547">Nucleotide-binding</keyword>
<dbReference type="Pfam" id="PF00044">
    <property type="entry name" value="Gp_dh_N"/>
    <property type="match status" value="1"/>
</dbReference>
<reference evidence="9" key="1">
    <citation type="journal article" date="2020" name="mSystems">
        <title>Genome- and Community-Level Interaction Insights into Carbon Utilization and Element Cycling Functions of Hydrothermarchaeota in Hydrothermal Sediment.</title>
        <authorList>
            <person name="Zhou Z."/>
            <person name="Liu Y."/>
            <person name="Xu W."/>
            <person name="Pan J."/>
            <person name="Luo Z.H."/>
            <person name="Li M."/>
        </authorList>
    </citation>
    <scope>NUCLEOTIDE SEQUENCE [LARGE SCALE GENOMIC DNA]</scope>
    <source>
        <strain evidence="9">SpSt-381</strain>
    </source>
</reference>
<gene>
    <name evidence="9" type="primary">gap</name>
    <name evidence="9" type="ORF">ENR23_01330</name>
</gene>
<evidence type="ECO:0000313" key="9">
    <source>
        <dbReference type="EMBL" id="HGZ42063.1"/>
    </source>
</evidence>
<dbReference type="InterPro" id="IPR006424">
    <property type="entry name" value="Glyceraldehyde-3-P_DH_1"/>
</dbReference>
<evidence type="ECO:0000256" key="6">
    <source>
        <dbReference type="PIRSR" id="PIRSR000149-4"/>
    </source>
</evidence>
<dbReference type="InterPro" id="IPR036291">
    <property type="entry name" value="NAD(P)-bd_dom_sf"/>
</dbReference>
<keyword evidence="2" id="KW-0560">Oxidoreductase</keyword>
<dbReference type="Gene3D" id="3.30.360.10">
    <property type="entry name" value="Dihydrodipicolinate Reductase, domain 2"/>
    <property type="match status" value="1"/>
</dbReference>
<proteinExistence type="inferred from homology"/>
<dbReference type="FunFam" id="3.30.360.10:FF:000002">
    <property type="entry name" value="Glyceraldehyde-3-phosphate dehydrogenase"/>
    <property type="match status" value="1"/>
</dbReference>
<evidence type="ECO:0000256" key="5">
    <source>
        <dbReference type="PIRSR" id="PIRSR000149-3"/>
    </source>
</evidence>
<dbReference type="PRINTS" id="PR00078">
    <property type="entry name" value="G3PDHDRGNASE"/>
</dbReference>
<feature type="binding site" evidence="4">
    <location>
        <begin position="153"/>
        <end position="155"/>
    </location>
    <ligand>
        <name>D-glyceraldehyde 3-phosphate</name>
        <dbReference type="ChEBI" id="CHEBI:59776"/>
    </ligand>
</feature>
<evidence type="ECO:0000256" key="7">
    <source>
        <dbReference type="RuleBase" id="RU000397"/>
    </source>
</evidence>
<dbReference type="InterPro" id="IPR020831">
    <property type="entry name" value="GlycerAld/Erythrose_P_DH"/>
</dbReference>
<name>A0A832I3S3_UNCEI</name>
<dbReference type="InterPro" id="IPR020828">
    <property type="entry name" value="GlycerAld_3-P_DH_NAD(P)-bd"/>
</dbReference>
<dbReference type="EMBL" id="DSQF01000002">
    <property type="protein sequence ID" value="HGZ42063.1"/>
    <property type="molecule type" value="Genomic_DNA"/>
</dbReference>
<dbReference type="SMART" id="SM00846">
    <property type="entry name" value="Gp_dh_N"/>
    <property type="match status" value="1"/>
</dbReference>
<dbReference type="Pfam" id="PF02800">
    <property type="entry name" value="Gp_dh_C"/>
    <property type="match status" value="1"/>
</dbReference>
<dbReference type="GO" id="GO:0051287">
    <property type="term" value="F:NAD binding"/>
    <property type="evidence" value="ECO:0007669"/>
    <property type="project" value="InterPro"/>
</dbReference>
<sequence length="332" mass="35332">MALKVGINGFGRIGRLVVRAAKQRKAPIDFVAVNDLTDANTLAHLLRYDSVHRVWTDAPAKAVEGGLRVGGDTIAVLSEKDPAALPWKSLGADIVLECTGKFTDREGAAKHLAAGARAVLVSAPAKGADLTFVMGVNDHLFDRSKHIITSIGSCTTNCLAPVAKVLHDTFGIEHGFMTTIHAYTNDQKILDMPHKDLRRARAAAMSMIPTSTGAAKAIGEVLPELKGKLDGVAVRVPVCDGSLVDLVVRVGRSTTKEEVNAAMKAAASGALKGILEYCEDPIVSMDVVGNPHSSVFDALSTMVSGNTVKVFSWYDNEWGFSNRMVDALLKMA</sequence>
<feature type="binding site" evidence="5">
    <location>
        <position position="316"/>
    </location>
    <ligand>
        <name>NAD(+)</name>
        <dbReference type="ChEBI" id="CHEBI:57540"/>
    </ligand>
</feature>
<feature type="binding site" evidence="5">
    <location>
        <position position="35"/>
    </location>
    <ligand>
        <name>NAD(+)</name>
        <dbReference type="ChEBI" id="CHEBI:57540"/>
    </ligand>
</feature>
<dbReference type="GO" id="GO:0016620">
    <property type="term" value="F:oxidoreductase activity, acting on the aldehyde or oxo group of donors, NAD or NADP as acceptor"/>
    <property type="evidence" value="ECO:0007669"/>
    <property type="project" value="InterPro"/>
</dbReference>
<organism evidence="9">
    <name type="scientific">Eiseniibacteriota bacterium</name>
    <dbReference type="NCBI Taxonomy" id="2212470"/>
    <lineage>
        <taxon>Bacteria</taxon>
        <taxon>Candidatus Eiseniibacteriota</taxon>
    </lineage>
</organism>
<dbReference type="SUPFAM" id="SSF55347">
    <property type="entry name" value="Glyceraldehyde-3-phosphate dehydrogenase-like, C-terminal domain"/>
    <property type="match status" value="1"/>
</dbReference>
<keyword evidence="5" id="KW-0520">NAD</keyword>
<feature type="binding site" evidence="5">
    <location>
        <begin position="12"/>
        <end position="13"/>
    </location>
    <ligand>
        <name>NAD(+)</name>
        <dbReference type="ChEBI" id="CHEBI:57540"/>
    </ligand>
</feature>
<dbReference type="FunFam" id="3.40.50.720:FF:000001">
    <property type="entry name" value="Glyceraldehyde-3-phosphate dehydrogenase"/>
    <property type="match status" value="1"/>
</dbReference>
<protein>
    <submittedName>
        <fullName evidence="9">Type I glyceraldehyde-3-phosphate dehydrogenase</fullName>
    </submittedName>
</protein>
<evidence type="ECO:0000259" key="8">
    <source>
        <dbReference type="SMART" id="SM00846"/>
    </source>
</evidence>
<feature type="binding site" evidence="5">
    <location>
        <position position="122"/>
    </location>
    <ligand>
        <name>NAD(+)</name>
        <dbReference type="ChEBI" id="CHEBI:57540"/>
    </ligand>
</feature>
<dbReference type="AlphaFoldDB" id="A0A832I3S3"/>
<dbReference type="GO" id="GO:0050661">
    <property type="term" value="F:NADP binding"/>
    <property type="evidence" value="ECO:0007669"/>
    <property type="project" value="InterPro"/>
</dbReference>
<dbReference type="PANTHER" id="PTHR43148">
    <property type="entry name" value="GLYCERALDEHYDE-3-PHOSPHATE DEHYDROGENASE 2"/>
    <property type="match status" value="1"/>
</dbReference>
<feature type="active site" description="Nucleophile" evidence="3">
    <location>
        <position position="154"/>
    </location>
</feature>
<dbReference type="CDD" id="cd18126">
    <property type="entry name" value="GAPDH_I_C"/>
    <property type="match status" value="1"/>
</dbReference>
<evidence type="ECO:0000256" key="4">
    <source>
        <dbReference type="PIRSR" id="PIRSR000149-2"/>
    </source>
</evidence>
<dbReference type="NCBIfam" id="TIGR01534">
    <property type="entry name" value="GAPDH-I"/>
    <property type="match status" value="1"/>
</dbReference>